<dbReference type="GO" id="GO:0005737">
    <property type="term" value="C:cytoplasm"/>
    <property type="evidence" value="ECO:0007669"/>
    <property type="project" value="TreeGrafter"/>
</dbReference>
<protein>
    <submittedName>
        <fullName evidence="11">Amino acid adenylation domain-containing protein</fullName>
    </submittedName>
</protein>
<dbReference type="FunFam" id="3.40.50.12780:FF:000012">
    <property type="entry name" value="Non-ribosomal peptide synthetase"/>
    <property type="match status" value="1"/>
</dbReference>
<dbReference type="Pfam" id="PF00668">
    <property type="entry name" value="Condensation"/>
    <property type="match status" value="1"/>
</dbReference>
<keyword evidence="7" id="KW-0045">Antibiotic biosynthesis</keyword>
<dbReference type="InterPro" id="IPR018201">
    <property type="entry name" value="Ketoacyl_synth_AS"/>
</dbReference>
<feature type="domain" description="Ketosynthase family 3 (KS3)" evidence="10">
    <location>
        <begin position="37"/>
        <end position="463"/>
    </location>
</feature>
<dbReference type="InterPro" id="IPR020845">
    <property type="entry name" value="AMP-binding_CS"/>
</dbReference>
<dbReference type="Proteomes" id="UP000490800">
    <property type="component" value="Unassembled WGS sequence"/>
</dbReference>
<dbReference type="Pfam" id="PF16197">
    <property type="entry name" value="KAsynt_C_assoc"/>
    <property type="match status" value="1"/>
</dbReference>
<evidence type="ECO:0000256" key="5">
    <source>
        <dbReference type="ARBA" id="ARBA00022679"/>
    </source>
</evidence>
<dbReference type="PANTHER" id="PTHR45527:SF1">
    <property type="entry name" value="FATTY ACID SYNTHASE"/>
    <property type="match status" value="1"/>
</dbReference>
<evidence type="ECO:0000256" key="6">
    <source>
        <dbReference type="ARBA" id="ARBA00022737"/>
    </source>
</evidence>
<dbReference type="Gene3D" id="3.40.47.10">
    <property type="match status" value="1"/>
</dbReference>
<dbReference type="GO" id="GO:0017000">
    <property type="term" value="P:antibiotic biosynthetic process"/>
    <property type="evidence" value="ECO:0007669"/>
    <property type="project" value="UniProtKB-KW"/>
</dbReference>
<keyword evidence="6" id="KW-0677">Repeat</keyword>
<dbReference type="NCBIfam" id="TIGR01733">
    <property type="entry name" value="AA-adenyl-dom"/>
    <property type="match status" value="1"/>
</dbReference>
<dbReference type="Pfam" id="PF02801">
    <property type="entry name" value="Ketoacyl-synt_C"/>
    <property type="match status" value="1"/>
</dbReference>
<dbReference type="Pfam" id="PF08659">
    <property type="entry name" value="KR"/>
    <property type="match status" value="1"/>
</dbReference>
<dbReference type="OrthoDB" id="9765680at2"/>
<dbReference type="PROSITE" id="PS52004">
    <property type="entry name" value="KS3_2"/>
    <property type="match status" value="1"/>
</dbReference>
<dbReference type="SUPFAM" id="SSF47336">
    <property type="entry name" value="ACP-like"/>
    <property type="match status" value="2"/>
</dbReference>
<dbReference type="PROSITE" id="PS00455">
    <property type="entry name" value="AMP_BINDING"/>
    <property type="match status" value="1"/>
</dbReference>
<dbReference type="InterPro" id="IPR009081">
    <property type="entry name" value="PP-bd_ACP"/>
</dbReference>
<dbReference type="Pfam" id="PF00550">
    <property type="entry name" value="PP-binding"/>
    <property type="match status" value="2"/>
</dbReference>
<dbReference type="SMART" id="SM00825">
    <property type="entry name" value="PKS_KS"/>
    <property type="match status" value="1"/>
</dbReference>
<sequence>MNRVYQFVFENVLAEKLDRNLGAQIISLLNQESRKEKDDIAIIGMSVRMPAARNVGQFWENLKSGKDCVGEFPVSRKEELEAVLPWMQDDSGSVSFKKGSYLDKIAEFDAAFFRIPPAEAALMDPNQREFLQAAWHALEDAGYIENSVGGKNIGIYLGYSSDFGLEYKSIIRQAQPSAVGVSVPGNLKSIIASRLAYILDLKGPSMLIDTACSSSLVAFHTACQALRENQCEMALAGGVKINFLPLDDTGGIGIESTDGKAKSFDDSSKGTIFGEGVAALVLKPLSAAQRDGDQILAVVKGSAINQDGASIGITAPNAAAQQEVMMKAWKQAEIDPESISYIEAHGTGTVLGDSLELSGIENAFRSSTNKKQFCAIGSVKSNIGHLDHVAGLAGIVKAVLALQHRYIPPTLHIRQPNRKFRFEQSAVYVNDKLLPWDSQGAPRRCGISSFGLSGTNCHVVLEEAPPAKEDAAVSSPEFSGIFTVTAKNEKALLTLLAEYDQVLSLSGGVSLENICYMSNIGRGHYKYRAAMLADTVGTLQEKVVNLLHRGLRSEPEEGIYYGIVQSDWPRPPLLPEKLTLEEMCAQYIAGADVLWERMHSGLKQKVRLPLYPFAATRYWVEMDKGMSRSPGRESGPSLLQSAAEPASVYHRMVWEASPEELQAAQPVEGCTIVLHDGNELAEAFLQELPTSGDVVEVRWGEGYEAAGGSTYTVSGSEADYVSLFETLRDRRIGRIVHLLTLGESGMESSADLRLNQAKGTSSLFHLVRAMSRASVRDPLECVIVTLCAYEMTGEEQVLSPGSASLIALAKVVEQEASNVSCRCIDMDERTPLSALLNELAAAADYPVVGYRDGVRYRQQFRELDLGAAAQEPMPIRSSGIYVITGGTGGIGLEIARYLAQQNRVQLCLIHRSEMPDKPLWDEWVSGHADTQTAARIRSIREIEAAGSGVTCYRADVADEEALARVLDQIRSEHGAIHGIVHSAGTAGDGMMVLKKPAAFSGVIGPKIYGTWHLDHLTRGDHLDFFVMFSSVTALTGGLGQGDYTAANAYLDAYASYRAQRAGKTVTISWPAWKETGMAVRYGVHNQRSILQPVATAEAMGMFAEIMNRNVRHVIAGKLDHAEEQKAEPGIRTKRLDFKGKSDGSYTETELLVGQIWGEVAGFDEIHIGETLYEQGIDSILAIRIANRLQDEWNIPVTIGDLFEHLSVSGLSGFIDQTFTNPKGACTAVPHEDNQVSREPEAAGSYPLSSAQRRIWFLQKMNPQMTAYNLPSQIFINRPIQREGLNKALSILIQKHEALRTVFTEENGEPRQIILPHLNYEAEFHDLTNEAADPDEQLQSWIAALKKHPFDLSQRLLNVVLFKLADEEYCLFLNIHHVITDGWSMDLFFKQLLEVYDGHLSGQPVSIAWPEARYVDCVQREQEWLDGHECRMMSEYWRQELAGPLPVLELPADFSRPAVQTFNGNYIKFRIDAAIAAALKERSRSLQATMHMTLLSAYFLLLHKLTSQDQIIVGIPMTGRENKLQENIFGLFINTLCVRIDFERLSTFDDLVAEVRDKSLLAYRNGKFPFEALVSELNPARDLSRNPIFNTMYQYYDVAFPDNDGSSQYDLSFLAIHVGDEIEVKLEYNSDLFKEETIRRISQRFLWMLEQAAGQGTQEIQEIRLLTSLQEDKLLEQFSAEDPDCVSHLPIHTRFEMQVGRTPDAIAIRSGDLELTYQQLNMKSNRLAERLREEGVEWGDPVGVLLDRGAHAIIAIIGILKAGGAYVPLDPNYPAERVLYVISHCGARVLITEEGLAETFAAPGEPHSSLQRILLMNESSDPHKNSRYRYLNPDETGQAVQEEGAQISPDQLMYIMYTSGSTGQPKGVMVTHRNAANYLLWSIKELEIKSQDRMLLVSSISFDISVFEIFGALLSGASLHLATNEMLLDVHQLYPFLERHNITIWHSVPALMSQLLLNRAQSQHDLSGFFKGTRVVMLGGEAWSTKLYHEVRDAFGKARIMNMYGPTEATIWVTSYTVEEEHALSEGIPIGRPVANNRMLILDRYGRLCDIGIEGDLYVSGMSVTKGYMKDEERTRQAFIASAGKDTMYRTGDRAKYSADGFIQYMGRADNMLKVRGYRIEPGEIENLLLSLDEIQEAAAVVQTWNETQRLVCYYVSPQEIRHEELRARLRSKLPDYMIPALFIGMNQLPLTANGKVDRKTLSSLDITDRLALETPYVEPATTAEQFLAQAWTQVLGIEEIGINDSFFELGGSSLLVNQLHSLIENRYPGKVTIIDLFKNHTIAAMAAYLDASGNPPPKSESAAANNEADTAIAGLIEGMERGSLNLQDILDSLDEMEVEDE</sequence>
<dbReference type="GO" id="GO:0043041">
    <property type="term" value="P:amino acid activation for nonribosomal peptide biosynthetic process"/>
    <property type="evidence" value="ECO:0007669"/>
    <property type="project" value="TreeGrafter"/>
</dbReference>
<evidence type="ECO:0000256" key="2">
    <source>
        <dbReference type="ARBA" id="ARBA00006432"/>
    </source>
</evidence>
<dbReference type="InterPro" id="IPR025110">
    <property type="entry name" value="AMP-bd_C"/>
</dbReference>
<dbReference type="InterPro" id="IPR010071">
    <property type="entry name" value="AA_adenyl_dom"/>
</dbReference>
<reference evidence="11 12" key="1">
    <citation type="journal article" date="2019" name="Microorganisms">
        <title>Paenibacillus lutrae sp. nov., A Chitinolytic Species Isolated from A River Otter in Castril Natural Park, Granada, Spain.</title>
        <authorList>
            <person name="Rodriguez M."/>
            <person name="Reina J.C."/>
            <person name="Bejar V."/>
            <person name="Llamas I."/>
        </authorList>
    </citation>
    <scope>NUCLEOTIDE SEQUENCE [LARGE SCALE GENOMIC DNA]</scope>
    <source>
        <strain evidence="11 12">N10</strain>
    </source>
</reference>
<comment type="cofactor">
    <cofactor evidence="1">
        <name>pantetheine 4'-phosphate</name>
        <dbReference type="ChEBI" id="CHEBI:47942"/>
    </cofactor>
</comment>
<evidence type="ECO:0000259" key="9">
    <source>
        <dbReference type="PROSITE" id="PS50075"/>
    </source>
</evidence>
<evidence type="ECO:0000256" key="4">
    <source>
        <dbReference type="ARBA" id="ARBA00022553"/>
    </source>
</evidence>
<evidence type="ECO:0000313" key="12">
    <source>
        <dbReference type="Proteomes" id="UP000490800"/>
    </source>
</evidence>
<dbReference type="Gene3D" id="1.10.1240.100">
    <property type="match status" value="1"/>
</dbReference>
<dbReference type="SUPFAM" id="SSF56801">
    <property type="entry name" value="Acetyl-CoA synthetase-like"/>
    <property type="match status" value="1"/>
</dbReference>
<dbReference type="SUPFAM" id="SSF53901">
    <property type="entry name" value="Thiolase-like"/>
    <property type="match status" value="1"/>
</dbReference>
<dbReference type="Gene3D" id="3.30.559.30">
    <property type="entry name" value="Nonribosomal peptide synthetase, condensation domain"/>
    <property type="match status" value="1"/>
</dbReference>
<dbReference type="InterPro" id="IPR049490">
    <property type="entry name" value="C883_1060-like_KR_N"/>
</dbReference>
<dbReference type="Pfam" id="PF00109">
    <property type="entry name" value="ketoacyl-synt"/>
    <property type="match status" value="1"/>
</dbReference>
<dbReference type="InterPro" id="IPR016039">
    <property type="entry name" value="Thiolase-like"/>
</dbReference>
<dbReference type="EMBL" id="RHLK01000002">
    <property type="protein sequence ID" value="MVO98626.1"/>
    <property type="molecule type" value="Genomic_DNA"/>
</dbReference>
<dbReference type="CDD" id="cd08953">
    <property type="entry name" value="KR_2_SDR_x"/>
    <property type="match status" value="1"/>
</dbReference>
<dbReference type="Pfam" id="PF00501">
    <property type="entry name" value="AMP-binding"/>
    <property type="match status" value="1"/>
</dbReference>
<evidence type="ECO:0000256" key="1">
    <source>
        <dbReference type="ARBA" id="ARBA00001957"/>
    </source>
</evidence>
<dbReference type="RefSeq" id="WP_157333001.1">
    <property type="nucleotide sequence ID" value="NZ_RHLK01000002.1"/>
</dbReference>
<dbReference type="PANTHER" id="PTHR45527">
    <property type="entry name" value="NONRIBOSOMAL PEPTIDE SYNTHETASE"/>
    <property type="match status" value="1"/>
</dbReference>
<evidence type="ECO:0000259" key="10">
    <source>
        <dbReference type="PROSITE" id="PS52004"/>
    </source>
</evidence>
<gene>
    <name evidence="11" type="ORF">EDM21_03595</name>
</gene>
<dbReference type="Gene3D" id="1.10.1200.10">
    <property type="entry name" value="ACP-like"/>
    <property type="match status" value="2"/>
</dbReference>
<keyword evidence="5" id="KW-0808">Transferase</keyword>
<dbReference type="InterPro" id="IPR014031">
    <property type="entry name" value="Ketoacyl_synth_C"/>
</dbReference>
<dbReference type="CDD" id="cd05930">
    <property type="entry name" value="A_NRPS"/>
    <property type="match status" value="1"/>
</dbReference>
<dbReference type="PROSITE" id="PS00606">
    <property type="entry name" value="KS3_1"/>
    <property type="match status" value="1"/>
</dbReference>
<dbReference type="InterPro" id="IPR036291">
    <property type="entry name" value="NAD(P)-bd_dom_sf"/>
</dbReference>
<dbReference type="InterPro" id="IPR023213">
    <property type="entry name" value="CAT-like_dom_sf"/>
</dbReference>
<dbReference type="SUPFAM" id="SSF52777">
    <property type="entry name" value="CoA-dependent acyltransferases"/>
    <property type="match status" value="2"/>
</dbReference>
<dbReference type="Gene3D" id="3.40.50.12780">
    <property type="entry name" value="N-terminal domain of ligase-like"/>
    <property type="match status" value="1"/>
</dbReference>
<keyword evidence="8" id="KW-0511">Multifunctional enzyme</keyword>
<keyword evidence="12" id="KW-1185">Reference proteome</keyword>
<dbReference type="InterPro" id="IPR057326">
    <property type="entry name" value="KR_dom"/>
</dbReference>
<dbReference type="Pfam" id="PF21394">
    <property type="entry name" value="Beta-ketacyl_N"/>
    <property type="match status" value="1"/>
</dbReference>
<name>A0A7X3JY36_9BACL</name>
<dbReference type="CDD" id="cd00833">
    <property type="entry name" value="PKS"/>
    <property type="match status" value="1"/>
</dbReference>
<keyword evidence="3" id="KW-0596">Phosphopantetheine</keyword>
<dbReference type="GO" id="GO:0006633">
    <property type="term" value="P:fatty acid biosynthetic process"/>
    <property type="evidence" value="ECO:0007669"/>
    <property type="project" value="InterPro"/>
</dbReference>
<dbReference type="Pfam" id="PF13193">
    <property type="entry name" value="AMP-binding_C"/>
    <property type="match status" value="1"/>
</dbReference>
<dbReference type="GO" id="GO:0004315">
    <property type="term" value="F:3-oxoacyl-[acyl-carrier-protein] synthase activity"/>
    <property type="evidence" value="ECO:0007669"/>
    <property type="project" value="InterPro"/>
</dbReference>
<dbReference type="InterPro" id="IPR014030">
    <property type="entry name" value="Ketoacyl_synth_N"/>
</dbReference>
<feature type="domain" description="Carrier" evidence="9">
    <location>
        <begin position="2218"/>
        <end position="2293"/>
    </location>
</feature>
<feature type="domain" description="Carrier" evidence="9">
    <location>
        <begin position="1143"/>
        <end position="1218"/>
    </location>
</feature>
<accession>A0A7X3JY36</accession>
<evidence type="ECO:0000256" key="3">
    <source>
        <dbReference type="ARBA" id="ARBA00022450"/>
    </source>
</evidence>
<dbReference type="Gene3D" id="3.40.50.720">
    <property type="entry name" value="NAD(P)-binding Rossmann-like Domain"/>
    <property type="match status" value="1"/>
</dbReference>
<comment type="caution">
    <text evidence="11">The sequence shown here is derived from an EMBL/GenBank/DDBJ whole genome shotgun (WGS) entry which is preliminary data.</text>
</comment>
<dbReference type="InterPro" id="IPR036736">
    <property type="entry name" value="ACP-like_sf"/>
</dbReference>
<evidence type="ECO:0000256" key="7">
    <source>
        <dbReference type="ARBA" id="ARBA00023194"/>
    </source>
</evidence>
<comment type="similarity">
    <text evidence="2">Belongs to the ATP-dependent AMP-binding enzyme family.</text>
</comment>
<keyword evidence="4" id="KW-0597">Phosphoprotein</keyword>
<dbReference type="InterPro" id="IPR013968">
    <property type="entry name" value="PKS_KR"/>
</dbReference>
<proteinExistence type="inferred from homology"/>
<dbReference type="InterPro" id="IPR020841">
    <property type="entry name" value="PKS_Beta-ketoAc_synthase_dom"/>
</dbReference>
<dbReference type="InterPro" id="IPR001242">
    <property type="entry name" value="Condensation_dom"/>
</dbReference>
<dbReference type="InterPro" id="IPR032821">
    <property type="entry name" value="PKS_assoc"/>
</dbReference>
<dbReference type="Gene3D" id="3.30.559.10">
    <property type="entry name" value="Chloramphenicol acetyltransferase-like domain"/>
    <property type="match status" value="1"/>
</dbReference>
<dbReference type="FunFam" id="3.40.50.980:FF:000001">
    <property type="entry name" value="Non-ribosomal peptide synthetase"/>
    <property type="match status" value="1"/>
</dbReference>
<dbReference type="InterPro" id="IPR045851">
    <property type="entry name" value="AMP-bd_C_sf"/>
</dbReference>
<organism evidence="11 12">
    <name type="scientific">Paenibacillus lutrae</name>
    <dbReference type="NCBI Taxonomy" id="2078573"/>
    <lineage>
        <taxon>Bacteria</taxon>
        <taxon>Bacillati</taxon>
        <taxon>Bacillota</taxon>
        <taxon>Bacilli</taxon>
        <taxon>Bacillales</taxon>
        <taxon>Paenibacillaceae</taxon>
        <taxon>Paenibacillus</taxon>
    </lineage>
</organism>
<dbReference type="InterPro" id="IPR000873">
    <property type="entry name" value="AMP-dep_synth/lig_dom"/>
</dbReference>
<dbReference type="Gene3D" id="3.30.300.30">
    <property type="match status" value="1"/>
</dbReference>
<dbReference type="SUPFAM" id="SSF51735">
    <property type="entry name" value="NAD(P)-binding Rossmann-fold domains"/>
    <property type="match status" value="2"/>
</dbReference>
<dbReference type="InterPro" id="IPR020806">
    <property type="entry name" value="PKS_PP-bd"/>
</dbReference>
<dbReference type="PROSITE" id="PS50075">
    <property type="entry name" value="CARRIER"/>
    <property type="match status" value="2"/>
</dbReference>
<dbReference type="GO" id="GO:0031177">
    <property type="term" value="F:phosphopantetheine binding"/>
    <property type="evidence" value="ECO:0007669"/>
    <property type="project" value="InterPro"/>
</dbReference>
<dbReference type="SMART" id="SM00823">
    <property type="entry name" value="PKS_PP"/>
    <property type="match status" value="2"/>
</dbReference>
<dbReference type="GO" id="GO:0044550">
    <property type="term" value="P:secondary metabolite biosynthetic process"/>
    <property type="evidence" value="ECO:0007669"/>
    <property type="project" value="TreeGrafter"/>
</dbReference>
<dbReference type="InterPro" id="IPR042099">
    <property type="entry name" value="ANL_N_sf"/>
</dbReference>
<dbReference type="CDD" id="cd19531">
    <property type="entry name" value="LCL_NRPS-like"/>
    <property type="match status" value="1"/>
</dbReference>
<dbReference type="SMART" id="SM00822">
    <property type="entry name" value="PKS_KR"/>
    <property type="match status" value="1"/>
</dbReference>
<evidence type="ECO:0000313" key="11">
    <source>
        <dbReference type="EMBL" id="MVO98626.1"/>
    </source>
</evidence>
<evidence type="ECO:0000256" key="8">
    <source>
        <dbReference type="ARBA" id="ARBA00023268"/>
    </source>
</evidence>